<name>A0ABU8EXC0_9GAMM</name>
<feature type="domain" description="HAMP" evidence="10">
    <location>
        <begin position="220"/>
        <end position="273"/>
    </location>
</feature>
<dbReference type="PROSITE" id="PS50111">
    <property type="entry name" value="CHEMOTAXIS_TRANSDUC_2"/>
    <property type="match status" value="1"/>
</dbReference>
<evidence type="ECO:0000256" key="4">
    <source>
        <dbReference type="ARBA" id="ARBA00023136"/>
    </source>
</evidence>
<dbReference type="PROSITE" id="PS50885">
    <property type="entry name" value="HAMP"/>
    <property type="match status" value="1"/>
</dbReference>
<dbReference type="PRINTS" id="PR00260">
    <property type="entry name" value="CHEMTRNSDUCR"/>
</dbReference>
<dbReference type="PANTHER" id="PTHR32089:SF119">
    <property type="entry name" value="METHYL-ACCEPTING CHEMOTAXIS PROTEIN CTPL"/>
    <property type="match status" value="1"/>
</dbReference>
<evidence type="ECO:0000313" key="11">
    <source>
        <dbReference type="EMBL" id="MEI4550856.1"/>
    </source>
</evidence>
<dbReference type="InterPro" id="IPR003660">
    <property type="entry name" value="HAMP_dom"/>
</dbReference>
<dbReference type="PANTHER" id="PTHR32089">
    <property type="entry name" value="METHYL-ACCEPTING CHEMOTAXIS PROTEIN MCPB"/>
    <property type="match status" value="1"/>
</dbReference>
<comment type="caution">
    <text evidence="11">The sequence shown here is derived from an EMBL/GenBank/DDBJ whole genome shotgun (WGS) entry which is preliminary data.</text>
</comment>
<dbReference type="CDD" id="cd11386">
    <property type="entry name" value="MCP_signal"/>
    <property type="match status" value="1"/>
</dbReference>
<evidence type="ECO:0000256" key="3">
    <source>
        <dbReference type="ARBA" id="ARBA00022989"/>
    </source>
</evidence>
<evidence type="ECO:0000313" key="12">
    <source>
        <dbReference type="Proteomes" id="UP001382455"/>
    </source>
</evidence>
<reference evidence="11 12" key="1">
    <citation type="submission" date="2023-12" db="EMBL/GenBank/DDBJ databases">
        <title>Friends and Foes: Symbiotic and Algicidal bacterial influence on Karenia brevis blooms.</title>
        <authorList>
            <person name="Fei C."/>
            <person name="Mohamed A.R."/>
            <person name="Booker A."/>
            <person name="Arshad M."/>
            <person name="Klass S."/>
            <person name="Ahn S."/>
            <person name="Gilbert P.M."/>
            <person name="Heil C.A."/>
            <person name="Martinez J.M."/>
            <person name="Amin S.A."/>
        </authorList>
    </citation>
    <scope>NUCLEOTIDE SEQUENCE [LARGE SCALE GENOMIC DNA]</scope>
    <source>
        <strain evidence="11 12">CE15</strain>
    </source>
</reference>
<gene>
    <name evidence="11" type="ORF">WAE96_14390</name>
</gene>
<keyword evidence="4 8" id="KW-0472">Membrane</keyword>
<dbReference type="SMART" id="SM00304">
    <property type="entry name" value="HAMP"/>
    <property type="match status" value="1"/>
</dbReference>
<dbReference type="InterPro" id="IPR004090">
    <property type="entry name" value="Chemotax_Me-accpt_rcpt"/>
</dbReference>
<keyword evidence="3 8" id="KW-1133">Transmembrane helix</keyword>
<keyword evidence="5 7" id="KW-0807">Transducer</keyword>
<evidence type="ECO:0000256" key="8">
    <source>
        <dbReference type="SAM" id="Phobius"/>
    </source>
</evidence>
<proteinExistence type="inferred from homology"/>
<dbReference type="Gene3D" id="1.10.287.950">
    <property type="entry name" value="Methyl-accepting chemotaxis protein"/>
    <property type="match status" value="1"/>
</dbReference>
<evidence type="ECO:0000256" key="2">
    <source>
        <dbReference type="ARBA" id="ARBA00022692"/>
    </source>
</evidence>
<sequence>MNTLLSNVSVRNKINIISGALLFALILFASFEIYKLNSIKSSFEQYSRVAVKLEVTTLKINRDVNYVSRINRSIMLGDDYQSNLAKMRERIKDIQSHFSQLNSLALNDNTEQKELKQLIVKSQSSTETFLSKSLQLVQTLSSTSTKAELEQAWQTYKRDYSPVAAKSREDFAALNRKMNQEREVIFQATTNDIDSSISVSIYFAVVAALVAAILSWLVTNNIIAPLNTLRNSINDIAKSNDLTKRTQVKSNDELGVVSHAFDTLIDNFHGTLQQVVNASEQVLQASNMLAQSSENTSSLISEQRQETDMVATAMNEMAITANEVSRNAADTATGAMDANTQASSGQQVVGSTVTSIDKLAQQIDTASLSVDKLSNDSQEIGRVLDVIRGIAEQTNLLALNAAIEAARAGEQGRGFAVVADEVRSLASRTESSIQEIHQMIESLQNGSKDAVALMLQSKQQAEDSVNNATQAGEALDLITTAVAKINDMAAQIATAAEEQTSVNEEINRNVVNISTISDNTSQEAANTSSASTELAALASELKNQVSQFKV</sequence>
<accession>A0ABU8EXC0</accession>
<dbReference type="Proteomes" id="UP001382455">
    <property type="component" value="Unassembled WGS sequence"/>
</dbReference>
<keyword evidence="2 8" id="KW-0812">Transmembrane</keyword>
<feature type="transmembrane region" description="Helical" evidence="8">
    <location>
        <begin position="199"/>
        <end position="218"/>
    </location>
</feature>
<evidence type="ECO:0000259" key="10">
    <source>
        <dbReference type="PROSITE" id="PS50885"/>
    </source>
</evidence>
<dbReference type="CDD" id="cd06225">
    <property type="entry name" value="HAMP"/>
    <property type="match status" value="1"/>
</dbReference>
<organism evidence="11 12">
    <name type="scientific">Pseudoalteromonas spongiae</name>
    <dbReference type="NCBI Taxonomy" id="298657"/>
    <lineage>
        <taxon>Bacteria</taxon>
        <taxon>Pseudomonadati</taxon>
        <taxon>Pseudomonadota</taxon>
        <taxon>Gammaproteobacteria</taxon>
        <taxon>Alteromonadales</taxon>
        <taxon>Pseudoalteromonadaceae</taxon>
        <taxon>Pseudoalteromonas</taxon>
    </lineage>
</organism>
<feature type="transmembrane region" description="Helical" evidence="8">
    <location>
        <begin position="14"/>
        <end position="34"/>
    </location>
</feature>
<dbReference type="Pfam" id="PF00672">
    <property type="entry name" value="HAMP"/>
    <property type="match status" value="1"/>
</dbReference>
<dbReference type="RefSeq" id="WP_336435936.1">
    <property type="nucleotide sequence ID" value="NZ_JBAWKS010000002.1"/>
</dbReference>
<evidence type="ECO:0000256" key="1">
    <source>
        <dbReference type="ARBA" id="ARBA00004141"/>
    </source>
</evidence>
<keyword evidence="12" id="KW-1185">Reference proteome</keyword>
<protein>
    <submittedName>
        <fullName evidence="11">HAMP domain-containing methyl-accepting chemotaxis protein</fullName>
    </submittedName>
</protein>
<feature type="domain" description="Methyl-accepting transducer" evidence="9">
    <location>
        <begin position="278"/>
        <end position="514"/>
    </location>
</feature>
<evidence type="ECO:0000256" key="6">
    <source>
        <dbReference type="ARBA" id="ARBA00029447"/>
    </source>
</evidence>
<dbReference type="SUPFAM" id="SSF58104">
    <property type="entry name" value="Methyl-accepting chemotaxis protein (MCP) signaling domain"/>
    <property type="match status" value="1"/>
</dbReference>
<evidence type="ECO:0000256" key="7">
    <source>
        <dbReference type="PROSITE-ProRule" id="PRU00284"/>
    </source>
</evidence>
<evidence type="ECO:0000256" key="5">
    <source>
        <dbReference type="ARBA" id="ARBA00023224"/>
    </source>
</evidence>
<dbReference type="SMART" id="SM00283">
    <property type="entry name" value="MA"/>
    <property type="match status" value="1"/>
</dbReference>
<dbReference type="Pfam" id="PF00015">
    <property type="entry name" value="MCPsignal"/>
    <property type="match status" value="1"/>
</dbReference>
<evidence type="ECO:0000259" key="9">
    <source>
        <dbReference type="PROSITE" id="PS50111"/>
    </source>
</evidence>
<dbReference type="InterPro" id="IPR004089">
    <property type="entry name" value="MCPsignal_dom"/>
</dbReference>
<comment type="similarity">
    <text evidence="6">Belongs to the methyl-accepting chemotaxis (MCP) protein family.</text>
</comment>
<comment type="subcellular location">
    <subcellularLocation>
        <location evidence="1">Membrane</location>
        <topology evidence="1">Multi-pass membrane protein</topology>
    </subcellularLocation>
</comment>
<dbReference type="EMBL" id="JBAWKS010000002">
    <property type="protein sequence ID" value="MEI4550856.1"/>
    <property type="molecule type" value="Genomic_DNA"/>
</dbReference>